<dbReference type="PANTHER" id="PTHR24221:SF654">
    <property type="entry name" value="ATP-BINDING CASSETTE SUB-FAMILY B MEMBER 6"/>
    <property type="match status" value="1"/>
</dbReference>
<dbReference type="InterPro" id="IPR017871">
    <property type="entry name" value="ABC_transporter-like_CS"/>
</dbReference>
<protein>
    <submittedName>
        <fullName evidence="10">ABC transporter ATP-binding protein</fullName>
    </submittedName>
</protein>
<comment type="caution">
    <text evidence="10">The sequence shown here is derived from an EMBL/GenBank/DDBJ whole genome shotgun (WGS) entry which is preliminary data.</text>
</comment>
<dbReference type="Gene3D" id="1.20.1560.10">
    <property type="entry name" value="ABC transporter type 1, transmembrane domain"/>
    <property type="match status" value="1"/>
</dbReference>
<evidence type="ECO:0000256" key="5">
    <source>
        <dbReference type="ARBA" id="ARBA00022989"/>
    </source>
</evidence>
<evidence type="ECO:0000256" key="4">
    <source>
        <dbReference type="ARBA" id="ARBA00022840"/>
    </source>
</evidence>
<evidence type="ECO:0000259" key="9">
    <source>
        <dbReference type="PROSITE" id="PS50929"/>
    </source>
</evidence>
<dbReference type="RefSeq" id="WP_377341208.1">
    <property type="nucleotide sequence ID" value="NZ_JBHLUE010000016.1"/>
</dbReference>
<evidence type="ECO:0000313" key="10">
    <source>
        <dbReference type="EMBL" id="MFC0566161.1"/>
    </source>
</evidence>
<evidence type="ECO:0000256" key="2">
    <source>
        <dbReference type="ARBA" id="ARBA00022692"/>
    </source>
</evidence>
<dbReference type="InterPro" id="IPR039421">
    <property type="entry name" value="Type_1_exporter"/>
</dbReference>
<dbReference type="InterPro" id="IPR003593">
    <property type="entry name" value="AAA+_ATPase"/>
</dbReference>
<sequence>MLGRGLRVLGRAVREEPRIFAAAVGGSVLFSLLVIANAYVVGAIVGRVAVPAIRTGRAEAGMVALSAAVLLGISGLRVVGIFGRRLGAGYMQYRLQASYRRRVTRRYLELPLSWHHRHATGTLLSNANSDVEAAWFPIAPLPFAVGTLVMLVAAVGSLFATDWALALVGLAVFPALFALNVVYSRRMAPRQARAQRMRAEVSATAHESFDGALVVKTMGREAEETARFAAQAAELRNSLISVGRLRGFFDPMLETLPSLGTLVVLVVGAVRLRQGAISVTELVSVAFLFTVLAFPVRAIGWVLAELPRSVAGWDRVSRVLAATGQMPYGETELDPRDGAPATLAFAGVGFGYEPADPAAAVAPVLRDVTFEVPAGRTVALVGPTGSGKSTIASLAVRLVDPTAGAVRVDGVDARSLTAASLTANTALVAQVPFVFDDTVRANITLDRPGLTDEDVWAALRLAEAAGFVAALPDGLDTMVGERGTSLSGGQRQRLTLARALAGRPRLLVLDDATSAVDPRVEAAILAALRGRPGGDAGRPTGPGASILVVAYRRATIALADEVVYIEHGRVVGRGTHSELLATAPGYADLVTAYEKAEAERERAAGRADEEVPVP</sequence>
<dbReference type="SMART" id="SM00382">
    <property type="entry name" value="AAA"/>
    <property type="match status" value="1"/>
</dbReference>
<keyword evidence="2 7" id="KW-0812">Transmembrane</keyword>
<keyword evidence="5 7" id="KW-1133">Transmembrane helix</keyword>
<evidence type="ECO:0000256" key="7">
    <source>
        <dbReference type="SAM" id="Phobius"/>
    </source>
</evidence>
<feature type="transmembrane region" description="Helical" evidence="7">
    <location>
        <begin position="20"/>
        <end position="40"/>
    </location>
</feature>
<dbReference type="Pfam" id="PF00664">
    <property type="entry name" value="ABC_membrane"/>
    <property type="match status" value="1"/>
</dbReference>
<reference evidence="10 11" key="1">
    <citation type="submission" date="2024-09" db="EMBL/GenBank/DDBJ databases">
        <authorList>
            <person name="Sun Q."/>
            <person name="Mori K."/>
        </authorList>
    </citation>
    <scope>NUCLEOTIDE SEQUENCE [LARGE SCALE GENOMIC DNA]</scope>
    <source>
        <strain evidence="10 11">TBRC 2205</strain>
    </source>
</reference>
<dbReference type="InterPro" id="IPR003439">
    <property type="entry name" value="ABC_transporter-like_ATP-bd"/>
</dbReference>
<keyword evidence="3" id="KW-0547">Nucleotide-binding</keyword>
<comment type="subcellular location">
    <subcellularLocation>
        <location evidence="1">Cell membrane</location>
        <topology evidence="1">Multi-pass membrane protein</topology>
    </subcellularLocation>
</comment>
<dbReference type="SUPFAM" id="SSF90123">
    <property type="entry name" value="ABC transporter transmembrane region"/>
    <property type="match status" value="1"/>
</dbReference>
<keyword evidence="4 10" id="KW-0067">ATP-binding</keyword>
<dbReference type="EMBL" id="JBHLUE010000016">
    <property type="protein sequence ID" value="MFC0566161.1"/>
    <property type="molecule type" value="Genomic_DNA"/>
</dbReference>
<evidence type="ECO:0000256" key="6">
    <source>
        <dbReference type="ARBA" id="ARBA00023136"/>
    </source>
</evidence>
<dbReference type="SUPFAM" id="SSF52540">
    <property type="entry name" value="P-loop containing nucleoside triphosphate hydrolases"/>
    <property type="match status" value="1"/>
</dbReference>
<dbReference type="CDD" id="cd07346">
    <property type="entry name" value="ABC_6TM_exporters"/>
    <property type="match status" value="1"/>
</dbReference>
<evidence type="ECO:0000259" key="8">
    <source>
        <dbReference type="PROSITE" id="PS50893"/>
    </source>
</evidence>
<feature type="transmembrane region" description="Helical" evidence="7">
    <location>
        <begin position="60"/>
        <end position="82"/>
    </location>
</feature>
<dbReference type="PROSITE" id="PS50929">
    <property type="entry name" value="ABC_TM1F"/>
    <property type="match status" value="1"/>
</dbReference>
<keyword evidence="11" id="KW-1185">Reference proteome</keyword>
<dbReference type="Pfam" id="PF00005">
    <property type="entry name" value="ABC_tran"/>
    <property type="match status" value="1"/>
</dbReference>
<keyword evidence="6 7" id="KW-0472">Membrane</keyword>
<dbReference type="Proteomes" id="UP001589894">
    <property type="component" value="Unassembled WGS sequence"/>
</dbReference>
<dbReference type="InterPro" id="IPR036640">
    <property type="entry name" value="ABC1_TM_sf"/>
</dbReference>
<dbReference type="Gene3D" id="3.40.50.300">
    <property type="entry name" value="P-loop containing nucleotide triphosphate hydrolases"/>
    <property type="match status" value="1"/>
</dbReference>
<dbReference type="InterPro" id="IPR011527">
    <property type="entry name" value="ABC1_TM_dom"/>
</dbReference>
<dbReference type="PROSITE" id="PS50893">
    <property type="entry name" value="ABC_TRANSPORTER_2"/>
    <property type="match status" value="1"/>
</dbReference>
<feature type="domain" description="ABC transporter" evidence="8">
    <location>
        <begin position="343"/>
        <end position="592"/>
    </location>
</feature>
<dbReference type="InterPro" id="IPR027417">
    <property type="entry name" value="P-loop_NTPase"/>
</dbReference>
<gene>
    <name evidence="10" type="ORF">ACFFHU_18725</name>
</gene>
<feature type="transmembrane region" description="Helical" evidence="7">
    <location>
        <begin position="282"/>
        <end position="304"/>
    </location>
</feature>
<feature type="domain" description="ABC transmembrane type-1" evidence="9">
    <location>
        <begin position="21"/>
        <end position="308"/>
    </location>
</feature>
<evidence type="ECO:0000256" key="1">
    <source>
        <dbReference type="ARBA" id="ARBA00004651"/>
    </source>
</evidence>
<accession>A0ABV6NZF4</accession>
<evidence type="ECO:0000256" key="3">
    <source>
        <dbReference type="ARBA" id="ARBA00022741"/>
    </source>
</evidence>
<dbReference type="GO" id="GO:0005524">
    <property type="term" value="F:ATP binding"/>
    <property type="evidence" value="ECO:0007669"/>
    <property type="project" value="UniProtKB-KW"/>
</dbReference>
<dbReference type="PROSITE" id="PS00211">
    <property type="entry name" value="ABC_TRANSPORTER_1"/>
    <property type="match status" value="1"/>
</dbReference>
<proteinExistence type="predicted"/>
<organism evidence="10 11">
    <name type="scientific">Plantactinospora siamensis</name>
    <dbReference type="NCBI Taxonomy" id="555372"/>
    <lineage>
        <taxon>Bacteria</taxon>
        <taxon>Bacillati</taxon>
        <taxon>Actinomycetota</taxon>
        <taxon>Actinomycetes</taxon>
        <taxon>Micromonosporales</taxon>
        <taxon>Micromonosporaceae</taxon>
        <taxon>Plantactinospora</taxon>
    </lineage>
</organism>
<feature type="transmembrane region" description="Helical" evidence="7">
    <location>
        <begin position="134"/>
        <end position="157"/>
    </location>
</feature>
<dbReference type="PANTHER" id="PTHR24221">
    <property type="entry name" value="ATP-BINDING CASSETTE SUB-FAMILY B"/>
    <property type="match status" value="1"/>
</dbReference>
<feature type="transmembrane region" description="Helical" evidence="7">
    <location>
        <begin position="163"/>
        <end position="183"/>
    </location>
</feature>
<evidence type="ECO:0000313" key="11">
    <source>
        <dbReference type="Proteomes" id="UP001589894"/>
    </source>
</evidence>
<name>A0ABV6NZF4_9ACTN</name>